<keyword evidence="2" id="KW-1185">Reference proteome</keyword>
<dbReference type="AlphaFoldDB" id="A0A7W9CUB1"/>
<sequence length="93" mass="10436">MPDAPFTFLVDDDLKRAFAEVAAARDRSGPQMLRDFMRDVVDQSRADHDDWFRTEVDRGIQAADTAGAAALSQADVEARWRSRRADLLKPDGD</sequence>
<accession>A0A7W9CUB1</accession>
<dbReference type="RefSeq" id="WP_183853375.1">
    <property type="nucleotide sequence ID" value="NZ_JACHOO010000002.1"/>
</dbReference>
<dbReference type="Proteomes" id="UP000523821">
    <property type="component" value="Unassembled WGS sequence"/>
</dbReference>
<gene>
    <name evidence="1" type="ORF">GGQ63_001112</name>
</gene>
<comment type="caution">
    <text evidence="1">The sequence shown here is derived from an EMBL/GenBank/DDBJ whole genome shotgun (WGS) entry which is preliminary data.</text>
</comment>
<name>A0A7W9CUB1_9HYPH</name>
<reference evidence="1 2" key="1">
    <citation type="submission" date="2020-08" db="EMBL/GenBank/DDBJ databases">
        <title>Genomic Encyclopedia of Type Strains, Phase IV (KMG-IV): sequencing the most valuable type-strain genomes for metagenomic binning, comparative biology and taxonomic classification.</title>
        <authorList>
            <person name="Goeker M."/>
        </authorList>
    </citation>
    <scope>NUCLEOTIDE SEQUENCE [LARGE SCALE GENOMIC DNA]</scope>
    <source>
        <strain evidence="1 2">DSM 16268</strain>
    </source>
</reference>
<protein>
    <submittedName>
        <fullName evidence="1">Putative transcriptional regulator</fullName>
    </submittedName>
</protein>
<evidence type="ECO:0000313" key="1">
    <source>
        <dbReference type="EMBL" id="MBB5752060.1"/>
    </source>
</evidence>
<proteinExistence type="predicted"/>
<dbReference type="EMBL" id="JACHOO010000002">
    <property type="protein sequence ID" value="MBB5752060.1"/>
    <property type="molecule type" value="Genomic_DNA"/>
</dbReference>
<organism evidence="1 2">
    <name type="scientific">Prosthecomicrobium pneumaticum</name>
    <dbReference type="NCBI Taxonomy" id="81895"/>
    <lineage>
        <taxon>Bacteria</taxon>
        <taxon>Pseudomonadati</taxon>
        <taxon>Pseudomonadota</taxon>
        <taxon>Alphaproteobacteria</taxon>
        <taxon>Hyphomicrobiales</taxon>
        <taxon>Kaistiaceae</taxon>
        <taxon>Prosthecomicrobium</taxon>
    </lineage>
</organism>
<evidence type="ECO:0000313" key="2">
    <source>
        <dbReference type="Proteomes" id="UP000523821"/>
    </source>
</evidence>